<dbReference type="InterPro" id="IPR052185">
    <property type="entry name" value="IPC_Synthase-Related"/>
</dbReference>
<dbReference type="AlphaFoldDB" id="A0A9P8TD49"/>
<evidence type="ECO:0000256" key="6">
    <source>
        <dbReference type="SAM" id="Phobius"/>
    </source>
</evidence>
<feature type="compositionally biased region" description="Low complexity" evidence="5">
    <location>
        <begin position="408"/>
        <end position="420"/>
    </location>
</feature>
<comment type="caution">
    <text evidence="8">The sequence shown here is derived from an EMBL/GenBank/DDBJ whole genome shotgun (WGS) entry which is preliminary data.</text>
</comment>
<dbReference type="SUPFAM" id="SSF48317">
    <property type="entry name" value="Acid phosphatase/Vanadium-dependent haloperoxidase"/>
    <property type="match status" value="1"/>
</dbReference>
<dbReference type="OrthoDB" id="5784at2759"/>
<evidence type="ECO:0000313" key="9">
    <source>
        <dbReference type="Proteomes" id="UP000774326"/>
    </source>
</evidence>
<keyword evidence="4 6" id="KW-0472">Membrane</keyword>
<comment type="subcellular location">
    <subcellularLocation>
        <location evidence="1">Membrane</location>
        <topology evidence="1">Multi-pass membrane protein</topology>
    </subcellularLocation>
</comment>
<evidence type="ECO:0000313" key="8">
    <source>
        <dbReference type="EMBL" id="KAH3674746.1"/>
    </source>
</evidence>
<dbReference type="PANTHER" id="PTHR31310">
    <property type="match status" value="1"/>
</dbReference>
<dbReference type="Gene3D" id="1.20.144.10">
    <property type="entry name" value="Phosphatidic acid phosphatase type 2/haloperoxidase"/>
    <property type="match status" value="1"/>
</dbReference>
<feature type="transmembrane region" description="Helical" evidence="6">
    <location>
        <begin position="152"/>
        <end position="173"/>
    </location>
</feature>
<dbReference type="InterPro" id="IPR026841">
    <property type="entry name" value="Aur1/Ipt1"/>
</dbReference>
<feature type="transmembrane region" description="Helical" evidence="6">
    <location>
        <begin position="46"/>
        <end position="66"/>
    </location>
</feature>
<feature type="transmembrane region" description="Helical" evidence="6">
    <location>
        <begin position="266"/>
        <end position="289"/>
    </location>
</feature>
<sequence>MLIQLFKNYFLSEKPPGATIADLNLELDPRVSIETLRTYNFTRNEIIHYSFLTLVFVFSFSIIPVSFFLVKLPIICLFCLILLIPFTSQFFLNALPVLAWVALFFSSPNISSIHKPAITVKVLPAVETILYGDNLSQILATSTNSVLDILAWLPYGIIHFSLPFIVAGIIFLWGPPTALRSFAFAFGYMNLFGVIIQLLFPAAPPWYKILHGLDPANYSMLGSPGGLARIDTLLHVDLYTTNFSKNSPVVFGAFPSLHSGSATMDALFLTYLFPKFAPLFVFYVTWLWWSTMYLTHHYFIDVIAGSLLSFVVFLYTKYKHLPVNESRAKNRWSYAEIRKLNLFKMDPLKLSLDSDVDQGYKPAISGTRTRSSSLHNPANGIEMNFMSRQAQSPVKDLQTENTAAPLTAGSSGSISPDASSVFESELPRSISRSSNTSATSVESQFDLGVAPSTSNKSRTD</sequence>
<dbReference type="EMBL" id="JAEUBG010005469">
    <property type="protein sequence ID" value="KAH3674746.1"/>
    <property type="molecule type" value="Genomic_DNA"/>
</dbReference>
<keyword evidence="9" id="KW-1185">Reference proteome</keyword>
<dbReference type="GO" id="GO:0070916">
    <property type="term" value="C:inositol phosphoceramide synthase complex"/>
    <property type="evidence" value="ECO:0007669"/>
    <property type="project" value="TreeGrafter"/>
</dbReference>
<proteinExistence type="predicted"/>
<evidence type="ECO:0000256" key="5">
    <source>
        <dbReference type="SAM" id="MobiDB-lite"/>
    </source>
</evidence>
<dbReference type="InterPro" id="IPR036938">
    <property type="entry name" value="PAP2/HPO_sf"/>
</dbReference>
<evidence type="ECO:0000256" key="4">
    <source>
        <dbReference type="ARBA" id="ARBA00023136"/>
    </source>
</evidence>
<dbReference type="PANTHER" id="PTHR31310:SF11">
    <property type="entry name" value="INOSITOL PHOSPHORYLCERAMIDE SYNTHASE CATALYTIC SUBUNIT AUR1"/>
    <property type="match status" value="1"/>
</dbReference>
<protein>
    <recommendedName>
        <fullName evidence="7">Phosphatidic acid phosphatase type 2/haloperoxidase domain-containing protein</fullName>
    </recommendedName>
</protein>
<dbReference type="InterPro" id="IPR000326">
    <property type="entry name" value="PAP2/HPO"/>
</dbReference>
<reference evidence="8" key="2">
    <citation type="submission" date="2021-01" db="EMBL/GenBank/DDBJ databases">
        <authorList>
            <person name="Schikora-Tamarit M.A."/>
        </authorList>
    </citation>
    <scope>NUCLEOTIDE SEQUENCE</scope>
    <source>
        <strain evidence="8">CBS2887</strain>
    </source>
</reference>
<evidence type="ECO:0000256" key="2">
    <source>
        <dbReference type="ARBA" id="ARBA00022692"/>
    </source>
</evidence>
<feature type="compositionally biased region" description="Polar residues" evidence="5">
    <location>
        <begin position="451"/>
        <end position="460"/>
    </location>
</feature>
<feature type="region of interest" description="Disordered" evidence="5">
    <location>
        <begin position="404"/>
        <end position="460"/>
    </location>
</feature>
<evidence type="ECO:0000256" key="3">
    <source>
        <dbReference type="ARBA" id="ARBA00022989"/>
    </source>
</evidence>
<dbReference type="Proteomes" id="UP000774326">
    <property type="component" value="Unassembled WGS sequence"/>
</dbReference>
<dbReference type="CDD" id="cd03386">
    <property type="entry name" value="PAP2_Aur1_like"/>
    <property type="match status" value="1"/>
</dbReference>
<feature type="domain" description="Phosphatidic acid phosphatase type 2/haloperoxidase" evidence="7">
    <location>
        <begin position="179"/>
        <end position="317"/>
    </location>
</feature>
<dbReference type="Pfam" id="PF14378">
    <property type="entry name" value="PAP2_3"/>
    <property type="match status" value="1"/>
</dbReference>
<dbReference type="GO" id="GO:0006676">
    <property type="term" value="P:mannosyl diphosphorylinositol ceramide metabolic process"/>
    <property type="evidence" value="ECO:0007669"/>
    <property type="project" value="TreeGrafter"/>
</dbReference>
<dbReference type="GO" id="GO:0030148">
    <property type="term" value="P:sphingolipid biosynthetic process"/>
    <property type="evidence" value="ECO:0007669"/>
    <property type="project" value="TreeGrafter"/>
</dbReference>
<keyword evidence="3 6" id="KW-1133">Transmembrane helix</keyword>
<keyword evidence="2 6" id="KW-0812">Transmembrane</keyword>
<dbReference type="SMART" id="SM00014">
    <property type="entry name" value="acidPPc"/>
    <property type="match status" value="1"/>
</dbReference>
<accession>A0A9P8TD49</accession>
<feature type="transmembrane region" description="Helical" evidence="6">
    <location>
        <begin position="295"/>
        <end position="315"/>
    </location>
</feature>
<feature type="transmembrane region" description="Helical" evidence="6">
    <location>
        <begin position="179"/>
        <end position="200"/>
    </location>
</feature>
<evidence type="ECO:0000259" key="7">
    <source>
        <dbReference type="SMART" id="SM00014"/>
    </source>
</evidence>
<dbReference type="GO" id="GO:0016020">
    <property type="term" value="C:membrane"/>
    <property type="evidence" value="ECO:0007669"/>
    <property type="project" value="UniProtKB-SubCell"/>
</dbReference>
<feature type="transmembrane region" description="Helical" evidence="6">
    <location>
        <begin position="72"/>
        <end position="105"/>
    </location>
</feature>
<evidence type="ECO:0000256" key="1">
    <source>
        <dbReference type="ARBA" id="ARBA00004141"/>
    </source>
</evidence>
<feature type="compositionally biased region" description="Low complexity" evidence="5">
    <location>
        <begin position="429"/>
        <end position="443"/>
    </location>
</feature>
<organism evidence="8 9">
    <name type="scientific">Wickerhamomyces pijperi</name>
    <name type="common">Yeast</name>
    <name type="synonym">Pichia pijperi</name>
    <dbReference type="NCBI Taxonomy" id="599730"/>
    <lineage>
        <taxon>Eukaryota</taxon>
        <taxon>Fungi</taxon>
        <taxon>Dikarya</taxon>
        <taxon>Ascomycota</taxon>
        <taxon>Saccharomycotina</taxon>
        <taxon>Saccharomycetes</taxon>
        <taxon>Phaffomycetales</taxon>
        <taxon>Wickerhamomycetaceae</taxon>
        <taxon>Wickerhamomyces</taxon>
    </lineage>
</organism>
<reference evidence="8" key="1">
    <citation type="journal article" date="2021" name="Open Biol.">
        <title>Shared evolutionary footprints suggest mitochondrial oxidative damage underlies multiple complex I losses in fungi.</title>
        <authorList>
            <person name="Schikora-Tamarit M.A."/>
            <person name="Marcet-Houben M."/>
            <person name="Nosek J."/>
            <person name="Gabaldon T."/>
        </authorList>
    </citation>
    <scope>NUCLEOTIDE SEQUENCE</scope>
    <source>
        <strain evidence="8">CBS2887</strain>
    </source>
</reference>
<gene>
    <name evidence="8" type="ORF">WICPIJ_009478</name>
</gene>
<name>A0A9P8TD49_WICPI</name>